<sequence>MESIFDTVNSLQQKTDYFQKDPLSVPPDGITLPSKFLTSFKEYQYADYQYECIKEEIESFQNSLDDEHEIAIQLASFGQSILMLVSDIGYVNPNLMLFYGTVNGRSSQLIQHVNQLNFMLQAIPKEDPNKPARRIGFATSNED</sequence>
<keyword evidence="2" id="KW-1185">Reference proteome</keyword>
<proteinExistence type="predicted"/>
<dbReference type="Pfam" id="PF19670">
    <property type="entry name" value="DUF6173"/>
    <property type="match status" value="1"/>
</dbReference>
<evidence type="ECO:0000313" key="1">
    <source>
        <dbReference type="EMBL" id="MBC8558866.1"/>
    </source>
</evidence>
<accession>A0A926E440</accession>
<evidence type="ECO:0000313" key="2">
    <source>
        <dbReference type="Proteomes" id="UP000610760"/>
    </source>
</evidence>
<dbReference type="AlphaFoldDB" id="A0A926E440"/>
<gene>
    <name evidence="1" type="ORF">H8710_02155</name>
</gene>
<organism evidence="1 2">
    <name type="scientific">Fumia xinanensis</name>
    <dbReference type="NCBI Taxonomy" id="2763659"/>
    <lineage>
        <taxon>Bacteria</taxon>
        <taxon>Bacillati</taxon>
        <taxon>Bacillota</taxon>
        <taxon>Clostridia</taxon>
        <taxon>Eubacteriales</taxon>
        <taxon>Oscillospiraceae</taxon>
        <taxon>Fumia</taxon>
    </lineage>
</organism>
<dbReference type="Proteomes" id="UP000610760">
    <property type="component" value="Unassembled WGS sequence"/>
</dbReference>
<dbReference type="EMBL" id="JACRSV010000001">
    <property type="protein sequence ID" value="MBC8558866.1"/>
    <property type="molecule type" value="Genomic_DNA"/>
</dbReference>
<dbReference type="InterPro" id="IPR046171">
    <property type="entry name" value="DUF6173"/>
</dbReference>
<protein>
    <submittedName>
        <fullName evidence="1">Uncharacterized protein</fullName>
    </submittedName>
</protein>
<name>A0A926E440_9FIRM</name>
<comment type="caution">
    <text evidence="1">The sequence shown here is derived from an EMBL/GenBank/DDBJ whole genome shotgun (WGS) entry which is preliminary data.</text>
</comment>
<dbReference type="RefSeq" id="WP_249293764.1">
    <property type="nucleotide sequence ID" value="NZ_JACRSV010000001.1"/>
</dbReference>
<reference evidence="1" key="1">
    <citation type="submission" date="2020-08" db="EMBL/GenBank/DDBJ databases">
        <title>Genome public.</title>
        <authorList>
            <person name="Liu C."/>
            <person name="Sun Q."/>
        </authorList>
    </citation>
    <scope>NUCLEOTIDE SEQUENCE</scope>
    <source>
        <strain evidence="1">NSJ-33</strain>
    </source>
</reference>